<dbReference type="PIRSF" id="PIRSF003230">
    <property type="entry name" value="YbgC"/>
    <property type="match status" value="1"/>
</dbReference>
<evidence type="ECO:0000259" key="3">
    <source>
        <dbReference type="Pfam" id="PF03061"/>
    </source>
</evidence>
<reference evidence="5" key="1">
    <citation type="submission" date="2016-06" db="EMBL/GenBank/DDBJ databases">
        <authorList>
            <person name="Nascimento L."/>
            <person name="Pereira R.V."/>
            <person name="Martins L.F."/>
            <person name="Quaggio R.B."/>
            <person name="Silva A.M."/>
            <person name="Setubal J.C."/>
        </authorList>
    </citation>
    <scope>NUCLEOTIDE SEQUENCE [LARGE SCALE GENOMIC DNA]</scope>
</reference>
<comment type="caution">
    <text evidence="4">The sequence shown here is derived from an EMBL/GenBank/DDBJ whole genome shotgun (WGS) entry which is preliminary data.</text>
</comment>
<dbReference type="AlphaFoldDB" id="A0A1Y3PAE3"/>
<dbReference type="PANTHER" id="PTHR31793">
    <property type="entry name" value="4-HYDROXYBENZOYL-COA THIOESTERASE FAMILY MEMBER"/>
    <property type="match status" value="1"/>
</dbReference>
<gene>
    <name evidence="4" type="ORF">BAA01_04530</name>
</gene>
<evidence type="ECO:0000256" key="2">
    <source>
        <dbReference type="ARBA" id="ARBA00022801"/>
    </source>
</evidence>
<comment type="similarity">
    <text evidence="1">Belongs to the 4-hydroxybenzoyl-CoA thioesterase family.</text>
</comment>
<dbReference type="InterPro" id="IPR050563">
    <property type="entry name" value="4-hydroxybenzoyl-CoA_TE"/>
</dbReference>
<feature type="domain" description="Thioesterase" evidence="3">
    <location>
        <begin position="21"/>
        <end position="102"/>
    </location>
</feature>
<dbReference type="InterPro" id="IPR006684">
    <property type="entry name" value="YbgC/YbaW"/>
</dbReference>
<dbReference type="InterPro" id="IPR006683">
    <property type="entry name" value="Thioestr_dom"/>
</dbReference>
<dbReference type="EMBL" id="LZRT01000134">
    <property type="protein sequence ID" value="OUM84312.1"/>
    <property type="molecule type" value="Genomic_DNA"/>
</dbReference>
<dbReference type="InterPro" id="IPR029069">
    <property type="entry name" value="HotDog_dom_sf"/>
</dbReference>
<organism evidence="4 5">
    <name type="scientific">Bacillus thermozeamaize</name>
    <dbReference type="NCBI Taxonomy" id="230954"/>
    <lineage>
        <taxon>Bacteria</taxon>
        <taxon>Bacillati</taxon>
        <taxon>Bacillota</taxon>
        <taxon>Bacilli</taxon>
        <taxon>Bacillales</taxon>
        <taxon>Bacillaceae</taxon>
        <taxon>Bacillus</taxon>
    </lineage>
</organism>
<evidence type="ECO:0000256" key="1">
    <source>
        <dbReference type="ARBA" id="ARBA00005953"/>
    </source>
</evidence>
<accession>A0A1Y3PAE3</accession>
<dbReference type="NCBIfam" id="TIGR00051">
    <property type="entry name" value="YbgC/FadM family acyl-CoA thioesterase"/>
    <property type="match status" value="1"/>
</dbReference>
<dbReference type="Pfam" id="PF03061">
    <property type="entry name" value="4HBT"/>
    <property type="match status" value="1"/>
</dbReference>
<dbReference type="Proteomes" id="UP000196475">
    <property type="component" value="Unassembled WGS sequence"/>
</dbReference>
<evidence type="ECO:0000313" key="4">
    <source>
        <dbReference type="EMBL" id="OUM84312.1"/>
    </source>
</evidence>
<sequence>MEGYKFSHTLRVRYSEIDGQKIVFNAHYMTYMDVAITEYFREVVRPLPEGEEFDFVLVKTTIEFKGSAYLDDILRIFCRTTRLGNTSFTVQFAIQREETKEVIVLAEIVYVSYDLTTRQAVPIPKVVRERIKAYEGIED</sequence>
<name>A0A1Y3PAE3_9BACI</name>
<proteinExistence type="inferred from homology"/>
<evidence type="ECO:0000313" key="5">
    <source>
        <dbReference type="Proteomes" id="UP000196475"/>
    </source>
</evidence>
<keyword evidence="2" id="KW-0378">Hydrolase</keyword>
<dbReference type="CDD" id="cd00586">
    <property type="entry name" value="4HBT"/>
    <property type="match status" value="1"/>
</dbReference>
<dbReference type="Gene3D" id="3.10.129.10">
    <property type="entry name" value="Hotdog Thioesterase"/>
    <property type="match status" value="1"/>
</dbReference>
<protein>
    <recommendedName>
        <fullName evidence="3">Thioesterase domain-containing protein</fullName>
    </recommendedName>
</protein>
<dbReference type="SUPFAM" id="SSF54637">
    <property type="entry name" value="Thioesterase/thiol ester dehydrase-isomerase"/>
    <property type="match status" value="1"/>
</dbReference>
<dbReference type="PANTHER" id="PTHR31793:SF27">
    <property type="entry name" value="NOVEL THIOESTERASE SUPERFAMILY DOMAIN AND SAPOSIN A-TYPE DOMAIN CONTAINING PROTEIN (0610012H03RIK)"/>
    <property type="match status" value="1"/>
</dbReference>
<dbReference type="GO" id="GO:0047617">
    <property type="term" value="F:fatty acyl-CoA hydrolase activity"/>
    <property type="evidence" value="ECO:0007669"/>
    <property type="project" value="TreeGrafter"/>
</dbReference>